<dbReference type="SUPFAM" id="SSF46785">
    <property type="entry name" value="Winged helix' DNA-binding domain"/>
    <property type="match status" value="1"/>
</dbReference>
<accession>A0ABU5AUE6</accession>
<organism evidence="5 6">
    <name type="scientific">Mesorhizobium abyssinicae</name>
    <dbReference type="NCBI Taxonomy" id="1209958"/>
    <lineage>
        <taxon>Bacteria</taxon>
        <taxon>Pseudomonadati</taxon>
        <taxon>Pseudomonadota</taxon>
        <taxon>Alphaproteobacteria</taxon>
        <taxon>Hyphomicrobiales</taxon>
        <taxon>Phyllobacteriaceae</taxon>
        <taxon>Mesorhizobium</taxon>
    </lineage>
</organism>
<dbReference type="Pfam" id="PF01022">
    <property type="entry name" value="HTH_5"/>
    <property type="match status" value="1"/>
</dbReference>
<evidence type="ECO:0000313" key="6">
    <source>
        <dbReference type="Proteomes" id="UP001276564"/>
    </source>
</evidence>
<evidence type="ECO:0000313" key="5">
    <source>
        <dbReference type="EMBL" id="MDX8540888.1"/>
    </source>
</evidence>
<dbReference type="RefSeq" id="WP_127287233.1">
    <property type="nucleotide sequence ID" value="NZ_JARAKC010000002.1"/>
</dbReference>
<sequence>MVSKELTSNAETAAAFLTVMGNGKRLMIMNYLAAGELSVGTLAEKVDLSQSALSQHLAKLRRFGLVETRRDRQMVYYSCKSAAARELLALLDGLLATERPLAGQHRQYVAERQRRPQAA</sequence>
<keyword evidence="2" id="KW-0238">DNA-binding</keyword>
<comment type="caution">
    <text evidence="5">The sequence shown here is derived from an EMBL/GenBank/DDBJ whole genome shotgun (WGS) entry which is preliminary data.</text>
</comment>
<name>A0ABU5AUE6_9HYPH</name>
<keyword evidence="6" id="KW-1185">Reference proteome</keyword>
<dbReference type="SMART" id="SM00418">
    <property type="entry name" value="HTH_ARSR"/>
    <property type="match status" value="1"/>
</dbReference>
<dbReference type="PROSITE" id="PS50987">
    <property type="entry name" value="HTH_ARSR_2"/>
    <property type="match status" value="1"/>
</dbReference>
<proteinExistence type="predicted"/>
<keyword evidence="1" id="KW-0805">Transcription regulation</keyword>
<dbReference type="PANTHER" id="PTHR33154:SF28">
    <property type="entry name" value="HTH-TYPE TRANSCRIPTIONAL REGULATOR YGAV-RELATED"/>
    <property type="match status" value="1"/>
</dbReference>
<dbReference type="InterPro" id="IPR011991">
    <property type="entry name" value="ArsR-like_HTH"/>
</dbReference>
<feature type="domain" description="HTH arsR-type" evidence="4">
    <location>
        <begin position="6"/>
        <end position="99"/>
    </location>
</feature>
<dbReference type="Proteomes" id="UP001276564">
    <property type="component" value="Unassembled WGS sequence"/>
</dbReference>
<evidence type="ECO:0000256" key="3">
    <source>
        <dbReference type="ARBA" id="ARBA00023163"/>
    </source>
</evidence>
<dbReference type="InterPro" id="IPR051081">
    <property type="entry name" value="HTH_MetalResp_TranReg"/>
</dbReference>
<dbReference type="InterPro" id="IPR001845">
    <property type="entry name" value="HTH_ArsR_DNA-bd_dom"/>
</dbReference>
<gene>
    <name evidence="5" type="ORF">RFM23_25050</name>
</gene>
<evidence type="ECO:0000256" key="1">
    <source>
        <dbReference type="ARBA" id="ARBA00023015"/>
    </source>
</evidence>
<dbReference type="PRINTS" id="PR00778">
    <property type="entry name" value="HTHARSR"/>
</dbReference>
<keyword evidence="3" id="KW-0804">Transcription</keyword>
<reference evidence="5 6" key="1">
    <citation type="submission" date="2023-08" db="EMBL/GenBank/DDBJ databases">
        <title>Implementing the SeqCode for naming new Mesorhizobium species isolated from Vachellia karroo root nodules.</title>
        <authorList>
            <person name="Van Lill M."/>
        </authorList>
    </citation>
    <scope>NUCLEOTIDE SEQUENCE [LARGE SCALE GENOMIC DNA]</scope>
    <source>
        <strain evidence="5 6">VK4B</strain>
    </source>
</reference>
<dbReference type="InterPro" id="IPR036388">
    <property type="entry name" value="WH-like_DNA-bd_sf"/>
</dbReference>
<protein>
    <submittedName>
        <fullName evidence="5">Metalloregulator ArsR/SmtB family transcription factor</fullName>
    </submittedName>
</protein>
<dbReference type="NCBIfam" id="NF033788">
    <property type="entry name" value="HTH_metalloreg"/>
    <property type="match status" value="1"/>
</dbReference>
<evidence type="ECO:0000259" key="4">
    <source>
        <dbReference type="PROSITE" id="PS50987"/>
    </source>
</evidence>
<dbReference type="CDD" id="cd00090">
    <property type="entry name" value="HTH_ARSR"/>
    <property type="match status" value="1"/>
</dbReference>
<dbReference type="Gene3D" id="1.10.10.10">
    <property type="entry name" value="Winged helix-like DNA-binding domain superfamily/Winged helix DNA-binding domain"/>
    <property type="match status" value="1"/>
</dbReference>
<dbReference type="InterPro" id="IPR036390">
    <property type="entry name" value="WH_DNA-bd_sf"/>
</dbReference>
<dbReference type="PANTHER" id="PTHR33154">
    <property type="entry name" value="TRANSCRIPTIONAL REGULATOR, ARSR FAMILY"/>
    <property type="match status" value="1"/>
</dbReference>
<dbReference type="EMBL" id="JAVIIP010000016">
    <property type="protein sequence ID" value="MDX8540888.1"/>
    <property type="molecule type" value="Genomic_DNA"/>
</dbReference>
<evidence type="ECO:0000256" key="2">
    <source>
        <dbReference type="ARBA" id="ARBA00023125"/>
    </source>
</evidence>